<gene>
    <name evidence="2" type="ORF">EYW49_11675</name>
</gene>
<proteinExistence type="predicted"/>
<reference evidence="2 3" key="1">
    <citation type="submission" date="2019-02" db="EMBL/GenBank/DDBJ databases">
        <title>Siculibacillus lacustris gen. nov., sp. nov., a new rosette-forming bacterium isolated from a freshwater crater lake (Lake St. Ana, Romania).</title>
        <authorList>
            <person name="Felfoldi T."/>
            <person name="Marton Z."/>
            <person name="Szabo A."/>
            <person name="Mentes A."/>
            <person name="Boka K."/>
            <person name="Marialigeti K."/>
            <person name="Mathe I."/>
            <person name="Koncz M."/>
            <person name="Schumann P."/>
            <person name="Toth E."/>
        </authorList>
    </citation>
    <scope>NUCLEOTIDE SEQUENCE [LARGE SCALE GENOMIC DNA]</scope>
    <source>
        <strain evidence="2 3">SA-279</strain>
    </source>
</reference>
<organism evidence="2 3">
    <name type="scientific">Siculibacillus lacustris</name>
    <dbReference type="NCBI Taxonomy" id="1549641"/>
    <lineage>
        <taxon>Bacteria</taxon>
        <taxon>Pseudomonadati</taxon>
        <taxon>Pseudomonadota</taxon>
        <taxon>Alphaproteobacteria</taxon>
        <taxon>Hyphomicrobiales</taxon>
        <taxon>Ancalomicrobiaceae</taxon>
        <taxon>Siculibacillus</taxon>
    </lineage>
</organism>
<comment type="caution">
    <text evidence="2">The sequence shown here is derived from an EMBL/GenBank/DDBJ whole genome shotgun (WGS) entry which is preliminary data.</text>
</comment>
<feature type="chain" id="PRO_5020949822" evidence="1">
    <location>
        <begin position="19"/>
        <end position="100"/>
    </location>
</feature>
<accession>A0A4Q9VNZ9</accession>
<dbReference type="AlphaFoldDB" id="A0A4Q9VNZ9"/>
<evidence type="ECO:0000313" key="3">
    <source>
        <dbReference type="Proteomes" id="UP000292781"/>
    </source>
</evidence>
<evidence type="ECO:0000256" key="1">
    <source>
        <dbReference type="SAM" id="SignalP"/>
    </source>
</evidence>
<dbReference type="RefSeq" id="WP_131309746.1">
    <property type="nucleotide sequence ID" value="NZ_SJFN01000015.1"/>
</dbReference>
<name>A0A4Q9VNZ9_9HYPH</name>
<dbReference type="EMBL" id="SJFN01000015">
    <property type="protein sequence ID" value="TBW37408.1"/>
    <property type="molecule type" value="Genomic_DNA"/>
</dbReference>
<sequence>MRSTAIATLLLLVFAATAAAEIRTFERPRIGGMRLDWCLTWARACGKPAADAFCERRGYVGALNFAMEPNVGATEPTRLITGAVCDADMCNGFTHVSCAR</sequence>
<dbReference type="OrthoDB" id="9150143at2"/>
<keyword evidence="3" id="KW-1185">Reference proteome</keyword>
<evidence type="ECO:0000313" key="2">
    <source>
        <dbReference type="EMBL" id="TBW37408.1"/>
    </source>
</evidence>
<protein>
    <submittedName>
        <fullName evidence="2">Uncharacterized protein</fullName>
    </submittedName>
</protein>
<dbReference type="Proteomes" id="UP000292781">
    <property type="component" value="Unassembled WGS sequence"/>
</dbReference>
<keyword evidence="1" id="KW-0732">Signal</keyword>
<feature type="signal peptide" evidence="1">
    <location>
        <begin position="1"/>
        <end position="18"/>
    </location>
</feature>